<protein>
    <submittedName>
        <fullName evidence="1">Uncharacterized protein</fullName>
    </submittedName>
</protein>
<accession>A0ACB8VVF6</accession>
<dbReference type="EMBL" id="CM041547">
    <property type="protein sequence ID" value="KAI3359690.1"/>
    <property type="molecule type" value="Genomic_DNA"/>
</dbReference>
<gene>
    <name evidence="1" type="ORF">L3Q82_014073</name>
</gene>
<feature type="non-terminal residue" evidence="1">
    <location>
        <position position="1"/>
    </location>
</feature>
<dbReference type="Proteomes" id="UP000831701">
    <property type="component" value="Chromosome 17"/>
</dbReference>
<keyword evidence="2" id="KW-1185">Reference proteome</keyword>
<reference evidence="1" key="1">
    <citation type="submission" date="2022-04" db="EMBL/GenBank/DDBJ databases">
        <title>Jade perch genome.</title>
        <authorList>
            <person name="Chao B."/>
        </authorList>
    </citation>
    <scope>NUCLEOTIDE SEQUENCE</scope>
    <source>
        <strain evidence="1">CB-2022</strain>
    </source>
</reference>
<comment type="caution">
    <text evidence="1">The sequence shown here is derived from an EMBL/GenBank/DDBJ whole genome shotgun (WGS) entry which is preliminary data.</text>
</comment>
<organism evidence="1 2">
    <name type="scientific">Scortum barcoo</name>
    <name type="common">barcoo grunter</name>
    <dbReference type="NCBI Taxonomy" id="214431"/>
    <lineage>
        <taxon>Eukaryota</taxon>
        <taxon>Metazoa</taxon>
        <taxon>Chordata</taxon>
        <taxon>Craniata</taxon>
        <taxon>Vertebrata</taxon>
        <taxon>Euteleostomi</taxon>
        <taxon>Actinopterygii</taxon>
        <taxon>Neopterygii</taxon>
        <taxon>Teleostei</taxon>
        <taxon>Neoteleostei</taxon>
        <taxon>Acanthomorphata</taxon>
        <taxon>Eupercaria</taxon>
        <taxon>Centrarchiformes</taxon>
        <taxon>Terapontoidei</taxon>
        <taxon>Terapontidae</taxon>
        <taxon>Scortum</taxon>
    </lineage>
</organism>
<name>A0ACB8VVF6_9TELE</name>
<sequence>QNSLKGAADQSWDKPQKGHCSHQMSESTSFVRLFVGFLLSAAVGPDIYCSSRGLLEGEPLEKKCSVIGNPAPFVKWLKNGEERINATVALRRQDAGDYTIEAEGFSFIQQTFHVPVLYGPELNCPSTYTALEHTPHNLTCTLLGYPPPETTWYKDGEEVELPEKLTKRDRGQYLVIASNNVSAVNVTVDITVVYPPTRIAELKDSEVDAGSTVSLKCSSTGNPRPNYSWDYYQTDNVMEENEDGVSRLLIHNVTVYNMGSYTCHAQNELGNVSKTARLTVTGPIQECPIELTPDRMVIQYQSRGQSATCKATPADSKHQDGEMHWQVQEGVKTVNSTWFVDTNKDWDARPVCIGTFYRRGQCQRHLNFILYKPPDSVAIRPVHNSSTVVEDREFQLWCDITNVAPVQNLAVLWYRGNEVIKPAGNASLQMTGCLSVNNTNCDIGVVRSPLNVSSTISVTLNRTQNGAEFRCSAKLDLGPEGPYPPAVNSSHLNITVYYKPMINTTKLPKAIPVFRGYPEELVCEAEGNPPPKIQWHFDPDKEPHVSENTLTVSEAGSYKCNATNEIASISFEVKVILKGKPASSSCGIEMSSPHVVVRFGDPILVNCSTSSDQAEGMGWESTYGGTGLQDGVSHVTLSIKSVKDWKIEPQCYVNLFNSTQCMEVLPVTVYKMPDSVTMTPRSPLDQVVEGQKYRVQCDIVNVAPLRSLSVHWYKGNKVLFTDSFTDSTLKPVSKSVTTSIDVQRDDNGTQIWCEAELNFEPVGRNPPVMRSTPHEVIVLYPPVFAAPERETLEISPGNKIILNCTAKGNPMPAYSWEFPNFTPQTNKDQNETEPILIPSFQHPGPYACTASNHLGKVTKYFMVEAKMSGEGCSLILKPSRVVVGFGEPVSVSCEAARPVRVLGWESAISAAHTQQDMSVQWKVDSLIDWIEEPICYGVFFTAPRQCEEKLNLVLYKTPDSVSIRPVNHTGPMVEGKEYQLLCEVQNIAPVQYLTLRWYRGPTEVYNHSFADLTSSSPVQVSSILVVTPTKAENGAQYRCVAVLELGPEGPQPPPSVTSEPLNASVYFPPTFLSPDPEVLELTPGAEITLNCTATGNPTPAYSWQSSHSSQEGMEDEPVLTSSSLLPGTYTCTASNTLEKKSKQFIVKAKSKGMPQKDPCQKQACAIQTCLQANKYIESMCEDVIKEMRRCCQVHARNSICCSGFKDSKPPEDKNWGYLRLAQQVSRVISEANAACVRFLEGIMSRIDYSVWDHIEVSDDEDDTHPNIDTPSLFRWRHQARVERMEEFQKKGEELNKTLSECRRKLAEAQKKVQELSISKTDEAKAELSKAQAEEKKLKKEEREWEKKVEDHNREEKKMPWNVDTLSKDGFSKSIVNVAPDTAEETEEEKEQKHKTFVEKYEKQIKHFGMMRRWDDSQKYLSDNPHLVCEETANYLVIMCIDLEVEEKHALMEQVAHQTIVMQFILELAKSLKVDPRGCFRQFFAKIKTADQQYQDAFNDELESFKERVRGRAKIRIEKAMKEYEEEERQKRLGPGGLDPVEVYESLPPEMQKCFDEKDIQMLQEVITKLDPTEAKAHMKRSAHVYVRACGRRGCRFRVNSGRSFTGKRSAEGEIRFKIMKPGRRLIPVLSVCPAPTMSVSGWSNCPRPGAFPSLSEPPQGQGIYVYLFLTKEGEKYLSHTDGKVTAEELCISAAEAVGLTPLCHVLFALYNPLSRCWYSPNHIFNPEENSSLILHYCVRFYFRNWHGLNDKEPTVSRYALRSGTDRGGSPLLDVTSLEYLFSQAKYEFVNEVVQMEDIESEEELSRFKNECLGMAVLHLSHHALQTGCTLQEAAKKNRFLHCIPKSFAKQISKDNFLTKIRIRRVFAKFVQTFQQHTVDKGRLGAQEIMYKYISTLEHLAPQFGAETFSVSHLEFRKDGDGSSSYSSTTHAQGVSKDNFRGPATHEILVCGIKGIQWRMVSCQKAQANTYFRNDSSNYMRKTKQQSIQLNPNPPNKWTSFCDFPEITHIAISGDNVCIITQDNNCMEVQMNSSQEARSFISLLDGYYRLTADAHHYLCHEVAPPRVVLSEANGLHGPMHDDFVLLKLKKEAAEEGAFLVRWSALDYHRIILAVLNRNENGSKPSHKQFRIQLKGSMFCLEGWDKEFSSVKELTDSLKTFVLKSGSDSFSVKKCCLPRQAEQSNLLVMREGANNGGQGNSFSLNMTQLRFHQIKDKEIKQGQHLGRGTRTNIYSGRLLVRGGGVNDEDDEFNNNSADRKGIQVVLKILDQSHKDIALAFFETASLMSQVSHSHLVFVHGVSVKGPENIMVEEFVEFGPLDVFLRKEKASVTPQWKFIVAKQLASALSYLETKRLVHGNVCAKNILVARRGLEHGTSPFVKLSDPGITLSVLSREERLERIPWIAPECVDSGVLICNAADQWSFGATLLEICNNGDLPMSGSTLSEKERFYQQKGRLAEPSSQELATFISMCLTYEPVERPSFRTVLRELTEIMIKNPDISPSETSPDIDPSMFHKRYLKKMRDLGEGHFGKVTLYLYDPANDGTGERVAVKALKQEDGQVPEGWMKEIEILKSLYHSNIVKYKGCCTELGGQVVQLIMEYLPLGSLREYLPKRKLGVPQCLMFAQQICQGMEYLHSKRYIHRDLAARNVLVENDSLVKIGDFGLTKYIPEGEIYYRVREDGDSPVFWYAIECLRESKFSFSSDIWSFGVTLYEILTRCDHRQSPPTKFFEMMEAAQGQMTVMVLIRLLEKEMRLPCPKESPHEVKMIMEQCWAAEPSERPSFRSLIEKFDAIRRTYDWQPNINFSLAQIC</sequence>
<evidence type="ECO:0000313" key="2">
    <source>
        <dbReference type="Proteomes" id="UP000831701"/>
    </source>
</evidence>
<evidence type="ECO:0000313" key="1">
    <source>
        <dbReference type="EMBL" id="KAI3359690.1"/>
    </source>
</evidence>
<proteinExistence type="predicted"/>